<gene>
    <name evidence="2" type="ORF">LX78_01374</name>
</gene>
<keyword evidence="1" id="KW-0812">Transmembrane</keyword>
<comment type="caution">
    <text evidence="2">The sequence shown here is derived from an EMBL/GenBank/DDBJ whole genome shotgun (WGS) entry which is preliminary data.</text>
</comment>
<dbReference type="Proteomes" id="UP000245430">
    <property type="component" value="Unassembled WGS sequence"/>
</dbReference>
<sequence>MNKFNKIKAFTLSEIIVVLILTSIVVALAFSVLSLVQKHMRSIEENLKEHTIINKLEVSLSLDFNRFSKINYNDMEQELRFYNEIDTIQYQFNSDYIVKELDTFKIQLQNKKLYFEGEPKQNGNIDAIKLTISNNNSNKFIFVYKQNDATSFIE</sequence>
<evidence type="ECO:0000313" key="2">
    <source>
        <dbReference type="EMBL" id="PWK20023.1"/>
    </source>
</evidence>
<keyword evidence="1" id="KW-1133">Transmembrane helix</keyword>
<organism evidence="2 3">
    <name type="scientific">Xanthomarina spongicola</name>
    <dbReference type="NCBI Taxonomy" id="570520"/>
    <lineage>
        <taxon>Bacteria</taxon>
        <taxon>Pseudomonadati</taxon>
        <taxon>Bacteroidota</taxon>
        <taxon>Flavobacteriia</taxon>
        <taxon>Flavobacteriales</taxon>
        <taxon>Flavobacteriaceae</taxon>
        <taxon>Xanthomarina</taxon>
    </lineage>
</organism>
<keyword evidence="1" id="KW-0472">Membrane</keyword>
<evidence type="ECO:0008006" key="4">
    <source>
        <dbReference type="Google" id="ProtNLM"/>
    </source>
</evidence>
<evidence type="ECO:0000256" key="1">
    <source>
        <dbReference type="SAM" id="Phobius"/>
    </source>
</evidence>
<protein>
    <recommendedName>
        <fullName evidence="4">Prepilin-type N-terminal cleavage/methylation domain-containing protein</fullName>
    </recommendedName>
</protein>
<reference evidence="2 3" key="1">
    <citation type="submission" date="2018-05" db="EMBL/GenBank/DDBJ databases">
        <title>Genomic Encyclopedia of Archaeal and Bacterial Type Strains, Phase II (KMG-II): from individual species to whole genera.</title>
        <authorList>
            <person name="Goeker M."/>
        </authorList>
    </citation>
    <scope>NUCLEOTIDE SEQUENCE [LARGE SCALE GENOMIC DNA]</scope>
    <source>
        <strain evidence="2 3">DSM 22637</strain>
    </source>
</reference>
<name>A0A316DTX4_9FLAO</name>
<evidence type="ECO:0000313" key="3">
    <source>
        <dbReference type="Proteomes" id="UP000245430"/>
    </source>
</evidence>
<feature type="transmembrane region" description="Helical" evidence="1">
    <location>
        <begin position="15"/>
        <end position="36"/>
    </location>
</feature>
<keyword evidence="3" id="KW-1185">Reference proteome</keyword>
<dbReference type="RefSeq" id="WP_245881492.1">
    <property type="nucleotide sequence ID" value="NZ_QGGP01000002.1"/>
</dbReference>
<accession>A0A316DTX4</accession>
<dbReference type="EMBL" id="QGGP01000002">
    <property type="protein sequence ID" value="PWK20023.1"/>
    <property type="molecule type" value="Genomic_DNA"/>
</dbReference>
<dbReference type="AlphaFoldDB" id="A0A316DTX4"/>
<proteinExistence type="predicted"/>